<keyword evidence="17" id="KW-1185">Reference proteome</keyword>
<evidence type="ECO:0000256" key="2">
    <source>
        <dbReference type="ARBA" id="ARBA00004167"/>
    </source>
</evidence>
<dbReference type="EMBL" id="KI517809">
    <property type="protein sequence ID" value="ESQ30569.1"/>
    <property type="molecule type" value="Genomic_DNA"/>
</dbReference>
<gene>
    <name evidence="16" type="ORF">EUTSA_v10011772mg</name>
</gene>
<protein>
    <recommendedName>
        <fullName evidence="4">RING-type E3 ubiquitin transferase</fullName>
        <ecNumber evidence="4">2.3.2.27</ecNumber>
    </recommendedName>
</protein>
<dbReference type="GO" id="GO:0008270">
    <property type="term" value="F:zinc ion binding"/>
    <property type="evidence" value="ECO:0007669"/>
    <property type="project" value="UniProtKB-KW"/>
</dbReference>
<name>V4KHC2_EUTSA</name>
<evidence type="ECO:0000256" key="3">
    <source>
        <dbReference type="ARBA" id="ARBA00004906"/>
    </source>
</evidence>
<evidence type="ECO:0000256" key="15">
    <source>
        <dbReference type="SAM" id="Phobius"/>
    </source>
</evidence>
<dbReference type="Gramene" id="ESQ30569">
    <property type="protein sequence ID" value="ESQ30569"/>
    <property type="gene ID" value="EUTSA_v10011772mg"/>
</dbReference>
<evidence type="ECO:0000256" key="5">
    <source>
        <dbReference type="ARBA" id="ARBA00022679"/>
    </source>
</evidence>
<comment type="subcellular location">
    <subcellularLocation>
        <location evidence="2">Membrane</location>
        <topology evidence="2">Single-pass membrane protein</topology>
    </subcellularLocation>
</comment>
<evidence type="ECO:0000256" key="13">
    <source>
        <dbReference type="ARBA" id="ARBA00024209"/>
    </source>
</evidence>
<dbReference type="KEGG" id="eus:EUTSA_v10011772mg"/>
<evidence type="ECO:0000313" key="17">
    <source>
        <dbReference type="Proteomes" id="UP000030689"/>
    </source>
</evidence>
<keyword evidence="6 15" id="KW-0812">Transmembrane</keyword>
<sequence length="154" mass="16948">MSTAISFPTIKPTHIFQDILVSSYSRRLLLDQSPSPAPSPYAADNNFDANVVMVLSVLLCALVCSLGLNSIIRCALRCSSLVPSEAGGNHAARLTNTGVKRKALKSFQTALPHRDLQEDRRLQPNKLVKPYSTTSRQHHRANSTTRTGKMDKVF</sequence>
<feature type="region of interest" description="Disordered" evidence="14">
    <location>
        <begin position="129"/>
        <end position="154"/>
    </location>
</feature>
<keyword evidence="7" id="KW-0479">Metal-binding</keyword>
<feature type="transmembrane region" description="Helical" evidence="15">
    <location>
        <begin position="51"/>
        <end position="72"/>
    </location>
</feature>
<evidence type="ECO:0000256" key="11">
    <source>
        <dbReference type="ARBA" id="ARBA00022989"/>
    </source>
</evidence>
<dbReference type="Proteomes" id="UP000030689">
    <property type="component" value="Unassembled WGS sequence"/>
</dbReference>
<evidence type="ECO:0000256" key="1">
    <source>
        <dbReference type="ARBA" id="ARBA00000900"/>
    </source>
</evidence>
<keyword evidence="8" id="KW-0863">Zinc-finger</keyword>
<dbReference type="EC" id="2.3.2.27" evidence="4"/>
<dbReference type="UniPathway" id="UPA00143"/>
<evidence type="ECO:0000256" key="6">
    <source>
        <dbReference type="ARBA" id="ARBA00022692"/>
    </source>
</evidence>
<dbReference type="InterPro" id="IPR044602">
    <property type="entry name" value="ATL10/ATL72-79-like"/>
</dbReference>
<keyword evidence="11 15" id="KW-1133">Transmembrane helix</keyword>
<evidence type="ECO:0000256" key="4">
    <source>
        <dbReference type="ARBA" id="ARBA00012483"/>
    </source>
</evidence>
<dbReference type="GO" id="GO:0016020">
    <property type="term" value="C:membrane"/>
    <property type="evidence" value="ECO:0007669"/>
    <property type="project" value="UniProtKB-SubCell"/>
</dbReference>
<evidence type="ECO:0000256" key="10">
    <source>
        <dbReference type="ARBA" id="ARBA00022833"/>
    </source>
</evidence>
<keyword evidence="12 15" id="KW-0472">Membrane</keyword>
<dbReference type="AlphaFoldDB" id="V4KHC2"/>
<evidence type="ECO:0000256" key="8">
    <source>
        <dbReference type="ARBA" id="ARBA00022771"/>
    </source>
</evidence>
<dbReference type="GO" id="GO:0016567">
    <property type="term" value="P:protein ubiquitination"/>
    <property type="evidence" value="ECO:0007669"/>
    <property type="project" value="UniProtKB-UniPathway"/>
</dbReference>
<comment type="similarity">
    <text evidence="13">Belongs to the RING-type zinc finger family. ATL subfamily.</text>
</comment>
<reference evidence="16 17" key="1">
    <citation type="journal article" date="2013" name="Front. Plant Sci.">
        <title>The Reference Genome of the Halophytic Plant Eutrema salsugineum.</title>
        <authorList>
            <person name="Yang R."/>
            <person name="Jarvis D.E."/>
            <person name="Chen H."/>
            <person name="Beilstein M.A."/>
            <person name="Grimwood J."/>
            <person name="Jenkins J."/>
            <person name="Shu S."/>
            <person name="Prochnik S."/>
            <person name="Xin M."/>
            <person name="Ma C."/>
            <person name="Schmutz J."/>
            <person name="Wing R.A."/>
            <person name="Mitchell-Olds T."/>
            <person name="Schumaker K.S."/>
            <person name="Wang X."/>
        </authorList>
    </citation>
    <scope>NUCLEOTIDE SEQUENCE [LARGE SCALE GENOMIC DNA]</scope>
</reference>
<organism evidence="16 17">
    <name type="scientific">Eutrema salsugineum</name>
    <name type="common">Saltwater cress</name>
    <name type="synonym">Sisymbrium salsugineum</name>
    <dbReference type="NCBI Taxonomy" id="72664"/>
    <lineage>
        <taxon>Eukaryota</taxon>
        <taxon>Viridiplantae</taxon>
        <taxon>Streptophyta</taxon>
        <taxon>Embryophyta</taxon>
        <taxon>Tracheophyta</taxon>
        <taxon>Spermatophyta</taxon>
        <taxon>Magnoliopsida</taxon>
        <taxon>eudicotyledons</taxon>
        <taxon>Gunneridae</taxon>
        <taxon>Pentapetalae</taxon>
        <taxon>rosids</taxon>
        <taxon>malvids</taxon>
        <taxon>Brassicales</taxon>
        <taxon>Brassicaceae</taxon>
        <taxon>Eutremeae</taxon>
        <taxon>Eutrema</taxon>
    </lineage>
</organism>
<evidence type="ECO:0000256" key="14">
    <source>
        <dbReference type="SAM" id="MobiDB-lite"/>
    </source>
</evidence>
<keyword evidence="10" id="KW-0862">Zinc</keyword>
<comment type="catalytic activity">
    <reaction evidence="1">
        <text>S-ubiquitinyl-[E2 ubiquitin-conjugating enzyme]-L-cysteine + [acceptor protein]-L-lysine = [E2 ubiquitin-conjugating enzyme]-L-cysteine + N(6)-ubiquitinyl-[acceptor protein]-L-lysine.</text>
        <dbReference type="EC" id="2.3.2.27"/>
    </reaction>
</comment>
<keyword evidence="9" id="KW-0833">Ubl conjugation pathway</keyword>
<dbReference type="GO" id="GO:0061630">
    <property type="term" value="F:ubiquitin protein ligase activity"/>
    <property type="evidence" value="ECO:0007669"/>
    <property type="project" value="UniProtKB-EC"/>
</dbReference>
<evidence type="ECO:0000256" key="12">
    <source>
        <dbReference type="ARBA" id="ARBA00023136"/>
    </source>
</evidence>
<accession>V4KHC2</accession>
<keyword evidence="5" id="KW-0808">Transferase</keyword>
<dbReference type="PANTHER" id="PTHR46905:SF7">
    <property type="entry name" value="RING-H2 FINGER PROTEIN ATL78"/>
    <property type="match status" value="1"/>
</dbReference>
<evidence type="ECO:0000256" key="9">
    <source>
        <dbReference type="ARBA" id="ARBA00022786"/>
    </source>
</evidence>
<dbReference type="PANTHER" id="PTHR46905">
    <property type="entry name" value="RING-H2 FINGER PROTEIN ATL78"/>
    <property type="match status" value="1"/>
</dbReference>
<evidence type="ECO:0000256" key="7">
    <source>
        <dbReference type="ARBA" id="ARBA00022723"/>
    </source>
</evidence>
<evidence type="ECO:0000313" key="16">
    <source>
        <dbReference type="EMBL" id="ESQ30569.1"/>
    </source>
</evidence>
<comment type="pathway">
    <text evidence="3">Protein modification; protein ubiquitination.</text>
</comment>
<proteinExistence type="inferred from homology"/>